<comment type="caution">
    <text evidence="2">The sequence shown here is derived from an EMBL/GenBank/DDBJ whole genome shotgun (WGS) entry which is preliminary data.</text>
</comment>
<proteinExistence type="predicted"/>
<keyword evidence="3" id="KW-1185">Reference proteome</keyword>
<dbReference type="AlphaFoldDB" id="A0A5N6N6X1"/>
<feature type="compositionally biased region" description="Basic and acidic residues" evidence="1">
    <location>
        <begin position="81"/>
        <end position="90"/>
    </location>
</feature>
<feature type="compositionally biased region" description="Low complexity" evidence="1">
    <location>
        <begin position="65"/>
        <end position="80"/>
    </location>
</feature>
<dbReference type="Proteomes" id="UP000326396">
    <property type="component" value="Linkage Group LG3"/>
</dbReference>
<sequence>MDAKGKGICKGGPSSRPRVFARRDFPPAVREELHRQFPQHYSPIPEDAYITSSESEPMEHDDAASSTPSRSRTRSMSPLLPRREPSDVPVRRPTPVMGARPGASASFRIPRSGPLHPRPSRERASEGNPQREENYMLWSAMFEQEKRASHLAEQFQRHVGAVTLQLEMTHKELKESREANQASKKKGFFSSMWDNIRDRKN</sequence>
<feature type="region of interest" description="Disordered" evidence="1">
    <location>
        <begin position="173"/>
        <end position="201"/>
    </location>
</feature>
<evidence type="ECO:0000313" key="3">
    <source>
        <dbReference type="Proteomes" id="UP000326396"/>
    </source>
</evidence>
<feature type="region of interest" description="Disordered" evidence="1">
    <location>
        <begin position="1"/>
        <end position="131"/>
    </location>
</feature>
<evidence type="ECO:0000313" key="2">
    <source>
        <dbReference type="EMBL" id="KAD4385847.1"/>
    </source>
</evidence>
<evidence type="ECO:0000256" key="1">
    <source>
        <dbReference type="SAM" id="MobiDB-lite"/>
    </source>
</evidence>
<accession>A0A5N6N6X1</accession>
<feature type="compositionally biased region" description="Basic and acidic residues" evidence="1">
    <location>
        <begin position="21"/>
        <end position="35"/>
    </location>
</feature>
<feature type="compositionally biased region" description="Basic and acidic residues" evidence="1">
    <location>
        <begin position="119"/>
        <end position="131"/>
    </location>
</feature>
<reference evidence="2 3" key="1">
    <citation type="submission" date="2019-05" db="EMBL/GenBank/DDBJ databases">
        <title>Mikania micrantha, genome provides insights into the molecular mechanism of rapid growth.</title>
        <authorList>
            <person name="Liu B."/>
        </authorList>
    </citation>
    <scope>NUCLEOTIDE SEQUENCE [LARGE SCALE GENOMIC DNA]</scope>
    <source>
        <strain evidence="2">NLD-2019</strain>
        <tissue evidence="2">Leaf</tissue>
    </source>
</reference>
<dbReference type="EMBL" id="SZYD01000013">
    <property type="protein sequence ID" value="KAD4385847.1"/>
    <property type="molecule type" value="Genomic_DNA"/>
</dbReference>
<gene>
    <name evidence="2" type="ORF">E3N88_26016</name>
</gene>
<protein>
    <submittedName>
        <fullName evidence="2">Uncharacterized protein</fullName>
    </submittedName>
</protein>
<name>A0A5N6N6X1_9ASTR</name>
<organism evidence="2 3">
    <name type="scientific">Mikania micrantha</name>
    <name type="common">bitter vine</name>
    <dbReference type="NCBI Taxonomy" id="192012"/>
    <lineage>
        <taxon>Eukaryota</taxon>
        <taxon>Viridiplantae</taxon>
        <taxon>Streptophyta</taxon>
        <taxon>Embryophyta</taxon>
        <taxon>Tracheophyta</taxon>
        <taxon>Spermatophyta</taxon>
        <taxon>Magnoliopsida</taxon>
        <taxon>eudicotyledons</taxon>
        <taxon>Gunneridae</taxon>
        <taxon>Pentapetalae</taxon>
        <taxon>asterids</taxon>
        <taxon>campanulids</taxon>
        <taxon>Asterales</taxon>
        <taxon>Asteraceae</taxon>
        <taxon>Asteroideae</taxon>
        <taxon>Heliantheae alliance</taxon>
        <taxon>Eupatorieae</taxon>
        <taxon>Mikania</taxon>
    </lineage>
</organism>